<keyword evidence="1" id="KW-0175">Coiled coil</keyword>
<feature type="region of interest" description="Disordered" evidence="2">
    <location>
        <begin position="1154"/>
        <end position="1174"/>
    </location>
</feature>
<keyword evidence="5" id="KW-1185">Reference proteome</keyword>
<feature type="compositionally biased region" description="Basic and acidic residues" evidence="2">
    <location>
        <begin position="1082"/>
        <end position="1102"/>
    </location>
</feature>
<evidence type="ECO:0000256" key="1">
    <source>
        <dbReference type="SAM" id="Coils"/>
    </source>
</evidence>
<name>A0A834I2W5_RHYFE</name>
<keyword evidence="3" id="KW-1133">Transmembrane helix</keyword>
<feature type="compositionally biased region" description="Polar residues" evidence="2">
    <location>
        <begin position="303"/>
        <end position="313"/>
    </location>
</feature>
<dbReference type="OrthoDB" id="7989901at2759"/>
<feature type="compositionally biased region" description="Basic and acidic residues" evidence="2">
    <location>
        <begin position="236"/>
        <end position="250"/>
    </location>
</feature>
<dbReference type="Proteomes" id="UP000625711">
    <property type="component" value="Unassembled WGS sequence"/>
</dbReference>
<feature type="region of interest" description="Disordered" evidence="2">
    <location>
        <begin position="472"/>
        <end position="491"/>
    </location>
</feature>
<feature type="region of interest" description="Disordered" evidence="2">
    <location>
        <begin position="936"/>
        <end position="980"/>
    </location>
</feature>
<keyword evidence="3" id="KW-0472">Membrane</keyword>
<organism evidence="4 5">
    <name type="scientific">Rhynchophorus ferrugineus</name>
    <name type="common">Red palm weevil</name>
    <name type="synonym">Curculio ferrugineus</name>
    <dbReference type="NCBI Taxonomy" id="354439"/>
    <lineage>
        <taxon>Eukaryota</taxon>
        <taxon>Metazoa</taxon>
        <taxon>Ecdysozoa</taxon>
        <taxon>Arthropoda</taxon>
        <taxon>Hexapoda</taxon>
        <taxon>Insecta</taxon>
        <taxon>Pterygota</taxon>
        <taxon>Neoptera</taxon>
        <taxon>Endopterygota</taxon>
        <taxon>Coleoptera</taxon>
        <taxon>Polyphaga</taxon>
        <taxon>Cucujiformia</taxon>
        <taxon>Curculionidae</taxon>
        <taxon>Dryophthorinae</taxon>
        <taxon>Rhynchophorus</taxon>
    </lineage>
</organism>
<feature type="coiled-coil region" evidence="1">
    <location>
        <begin position="986"/>
        <end position="1020"/>
    </location>
</feature>
<proteinExistence type="predicted"/>
<evidence type="ECO:0000313" key="4">
    <source>
        <dbReference type="EMBL" id="KAF7273602.1"/>
    </source>
</evidence>
<comment type="caution">
    <text evidence="4">The sequence shown here is derived from an EMBL/GenBank/DDBJ whole genome shotgun (WGS) entry which is preliminary data.</text>
</comment>
<gene>
    <name evidence="4" type="ORF">GWI33_013709</name>
</gene>
<keyword evidence="3" id="KW-0812">Transmembrane</keyword>
<feature type="compositionally biased region" description="Polar residues" evidence="2">
    <location>
        <begin position="474"/>
        <end position="487"/>
    </location>
</feature>
<feature type="region of interest" description="Disordered" evidence="2">
    <location>
        <begin position="63"/>
        <end position="124"/>
    </location>
</feature>
<dbReference type="AlphaFoldDB" id="A0A834I2W5"/>
<feature type="compositionally biased region" description="Basic residues" evidence="2">
    <location>
        <begin position="102"/>
        <end position="118"/>
    </location>
</feature>
<protein>
    <submittedName>
        <fullName evidence="4">Uncharacterized protein</fullName>
    </submittedName>
</protein>
<accession>A0A834I2W5</accession>
<evidence type="ECO:0000256" key="3">
    <source>
        <dbReference type="SAM" id="Phobius"/>
    </source>
</evidence>
<feature type="transmembrane region" description="Helical" evidence="3">
    <location>
        <begin position="1200"/>
        <end position="1223"/>
    </location>
</feature>
<dbReference type="EMBL" id="JAACXV010013365">
    <property type="protein sequence ID" value="KAF7273602.1"/>
    <property type="molecule type" value="Genomic_DNA"/>
</dbReference>
<evidence type="ECO:0000256" key="2">
    <source>
        <dbReference type="SAM" id="MobiDB-lite"/>
    </source>
</evidence>
<feature type="region of interest" description="Disordered" evidence="2">
    <location>
        <begin position="1082"/>
        <end position="1136"/>
    </location>
</feature>
<evidence type="ECO:0000313" key="5">
    <source>
        <dbReference type="Proteomes" id="UP000625711"/>
    </source>
</evidence>
<feature type="compositionally biased region" description="Basic and acidic residues" evidence="2">
    <location>
        <begin position="280"/>
        <end position="289"/>
    </location>
</feature>
<sequence length="1224" mass="136859">MFFSLLQAVSNRPRLWSSQTNIRVKDKDEPPPSGIMNTAEEISIYRNPQDFYPTKRSTLAYGYDFPEKSSKKEKKWSIGSLFRRKKKEESDSSSAEDTKKGFLNRRRRKSDGKRRKPKTLGGFDHVVIPKAPVYQQREDTGILSDPSGGFSSYAGRNIALVSSSSHPPQSQSAYNSITNLNSSTMSVRSVGSGDSLTKKKAKGLVKARAAARRTALANESSSDDDSSLRSNSSLKMRSEESLSKPSDPGHSRKSRAARTERYLKRHSRDGENPHNYLRLSKSDADDARSLSRSPNMPRPGHVSISSSNMSGLSTIPPGHNVQTRYIVSNSTSNPCYKPPLSMNDYNSSQRSISCDANIHKAPSFEDNNVLHVQLPIMRPNARNYRNLSFIEPGQVNCLRQPPQPPPRDPNRTVVSHYFENGRPSTFYLDGSVGQSKTKPFHGSGGKIVMPKASSFNLGPSWRSNSEVHIPTDPFQLQTPVRPASTTPEPKCRYITPREQRHTVEGYNYLADKHPRSRKPIVIQSSAKVEPRKDSPTQKALEFWKQREENIAKPSPKPTTSSPQIFTGQAHVQSQVFLPTPQQNGSSRNPSPFKPVSPTVKEVLKLLPEDSNRKSANLEDALNELEAIYNSLRLGDENLLERAEQREKETLIQRAEEAKKVTSRGALSDSSFSYEPFDQVDSPKKRRLNRRAKIPDTKEDDMYNRRLVREKPGNIAEPQAAVSAVSYLMASPIQAAYDSDGEYKKEIRTTKEPDVTFDDVAYRNLRHAQASHKVTDCQPPFGIPLGPVAPSPNSDYLHATSQNVYLPLRKQTKIPDIVKDDLAFRNLRKDSNKDAVLPQSSLDMNYLKKRRAVRSLSANIGNILGKPQRNGDGDVENEFRNKTLTDIADAMEIARQVLQEKGKNISNTKMAFMSDTEVRPSSDAFRESRRKFLDGLKDTDNQVSSRPPKGLTPERKLQRTPTKESAPVVKPPVEDEKSTNSSLDDLLNALAEEAKVTTERITKELEELEKKRNEQEATELESCQKLLKAVVDNNHPTVETVQEINLDKPSIESAVLVQSCFESEHDYENIHSADEAIDVEQMERDARKEVEAHAQDDAFREPNEDVGLTKSFDDDEGEAGVAASPRTHSQPNRHSPLKLDALKSPRLVLETTRRYAGPGHPIPRPSCDPSDRSEGKETCWYRDPAKLAVACTYGVACAHQLAGLDLGTIVSLIFAILSFFVALFL</sequence>
<feature type="region of interest" description="Disordered" evidence="2">
    <location>
        <begin position="214"/>
        <end position="317"/>
    </location>
</feature>
<feature type="compositionally biased region" description="Basic and acidic residues" evidence="2">
    <location>
        <begin position="257"/>
        <end position="272"/>
    </location>
</feature>
<reference evidence="4" key="1">
    <citation type="submission" date="2020-08" db="EMBL/GenBank/DDBJ databases">
        <title>Genome sequencing and assembly of the red palm weevil Rhynchophorus ferrugineus.</title>
        <authorList>
            <person name="Dias G.B."/>
            <person name="Bergman C.M."/>
            <person name="Manee M."/>
        </authorList>
    </citation>
    <scope>NUCLEOTIDE SEQUENCE</scope>
    <source>
        <strain evidence="4">AA-2017</strain>
        <tissue evidence="4">Whole larva</tissue>
    </source>
</reference>